<dbReference type="PANTHER" id="PTHR19965:SF96">
    <property type="entry name" value="POLYMERASE DELTA-INTERACTING PROTEIN 3"/>
    <property type="match status" value="1"/>
</dbReference>
<dbReference type="CDD" id="cd12681">
    <property type="entry name" value="RRM_SKAR"/>
    <property type="match status" value="1"/>
</dbReference>
<dbReference type="InterPro" id="IPR034784">
    <property type="entry name" value="PDIP3_RRM"/>
</dbReference>
<dbReference type="EMBL" id="GEEE01016897">
    <property type="protein sequence ID" value="JAP46328.1"/>
    <property type="molecule type" value="Transcribed_RNA"/>
</dbReference>
<reference evidence="4" key="1">
    <citation type="submission" date="2016-01" db="EMBL/GenBank/DDBJ databases">
        <title>Reference transcriptome for the parasite Schistocephalus solidus: insights into the molecular evolution of parasitism.</title>
        <authorList>
            <person name="Hebert F.O."/>
            <person name="Grambauer S."/>
            <person name="Barber I."/>
            <person name="Landry C.R."/>
            <person name="Aubin-Horth N."/>
        </authorList>
    </citation>
    <scope>NUCLEOTIDE SEQUENCE</scope>
</reference>
<dbReference type="GO" id="GO:0016973">
    <property type="term" value="P:poly(A)+ mRNA export from nucleus"/>
    <property type="evidence" value="ECO:0007669"/>
    <property type="project" value="TreeGrafter"/>
</dbReference>
<dbReference type="Gene3D" id="3.30.70.330">
    <property type="match status" value="1"/>
</dbReference>
<dbReference type="InterPro" id="IPR012677">
    <property type="entry name" value="Nucleotide-bd_a/b_plait_sf"/>
</dbReference>
<dbReference type="PROSITE" id="PS50102">
    <property type="entry name" value="RRM"/>
    <property type="match status" value="1"/>
</dbReference>
<proteinExistence type="predicted"/>
<dbReference type="SUPFAM" id="SSF54928">
    <property type="entry name" value="RNA-binding domain, RBD"/>
    <property type="match status" value="1"/>
</dbReference>
<dbReference type="InterPro" id="IPR000504">
    <property type="entry name" value="RRM_dom"/>
</dbReference>
<organism evidence="4">
    <name type="scientific">Schistocephalus solidus</name>
    <name type="common">Tapeworm</name>
    <dbReference type="NCBI Taxonomy" id="70667"/>
    <lineage>
        <taxon>Eukaryota</taxon>
        <taxon>Metazoa</taxon>
        <taxon>Spiralia</taxon>
        <taxon>Lophotrochozoa</taxon>
        <taxon>Platyhelminthes</taxon>
        <taxon>Cestoda</taxon>
        <taxon>Eucestoda</taxon>
        <taxon>Diphyllobothriidea</taxon>
        <taxon>Diphyllobothriidae</taxon>
        <taxon>Schistocephalus</taxon>
    </lineage>
</organism>
<dbReference type="PANTHER" id="PTHR19965">
    <property type="entry name" value="RNA AND EXPORT FACTOR BINDING PROTEIN"/>
    <property type="match status" value="1"/>
</dbReference>
<keyword evidence="1 2" id="KW-0694">RNA-binding</keyword>
<feature type="domain" description="RRM" evidence="3">
    <location>
        <begin position="195"/>
        <end position="266"/>
    </location>
</feature>
<evidence type="ECO:0000259" key="3">
    <source>
        <dbReference type="PROSITE" id="PS50102"/>
    </source>
</evidence>
<dbReference type="Pfam" id="PF00076">
    <property type="entry name" value="RRM_1"/>
    <property type="match status" value="1"/>
</dbReference>
<dbReference type="GO" id="GO:0003729">
    <property type="term" value="F:mRNA binding"/>
    <property type="evidence" value="ECO:0007669"/>
    <property type="project" value="TreeGrafter"/>
</dbReference>
<dbReference type="InterPro" id="IPR051229">
    <property type="entry name" value="ALYREF_mRNA_export"/>
</dbReference>
<dbReference type="GO" id="GO:0016607">
    <property type="term" value="C:nuclear speck"/>
    <property type="evidence" value="ECO:0007669"/>
    <property type="project" value="TreeGrafter"/>
</dbReference>
<name>A0A0X3P3B0_SCHSO</name>
<dbReference type="SMART" id="SM00360">
    <property type="entry name" value="RRM"/>
    <property type="match status" value="1"/>
</dbReference>
<dbReference type="AlphaFoldDB" id="A0A0X3P3B0"/>
<protein>
    <recommendedName>
        <fullName evidence="3">RRM domain-containing protein</fullName>
    </recommendedName>
</protein>
<dbReference type="InterPro" id="IPR035979">
    <property type="entry name" value="RBD_domain_sf"/>
</dbReference>
<gene>
    <name evidence="4" type="ORF">TR149483</name>
</gene>
<accession>A0A0X3P3B0</accession>
<evidence type="ECO:0000256" key="2">
    <source>
        <dbReference type="PROSITE-ProRule" id="PRU00176"/>
    </source>
</evidence>
<evidence type="ECO:0000313" key="4">
    <source>
        <dbReference type="EMBL" id="JAP46328.1"/>
    </source>
</evidence>
<sequence length="330" mass="37107">MKFELLYINRIFDKQFKSRFAILSTLAAVMDDTFDRRLQRRSAISRLGTSDRPIRPSPQIVDLRVKIPNRALRFDARSLITNRRGLRQDLRQRIQNPRFMAGKNINRQTKVPFLIPKRTIRNEYFSPNIQKPRNRNRFPSTNASAGLSPLLRTISNPGAVQPVLPGLFTNIPVPNPSLFQITKPATPSLSPIQGFRIQVKNLQSTVTLEDVFELFSGVGSVRSCNMVRPGFAEVIFNSAADAQSAVAQYNGRELDGRPMKVTLATTIPTTPLLAPVVTTSSIRRPSVQPMTATTMAMEVDENVIKHALFHVNTPNDSLSRRPVDFNVNLF</sequence>
<evidence type="ECO:0000256" key="1">
    <source>
        <dbReference type="ARBA" id="ARBA00022884"/>
    </source>
</evidence>